<name>A0A9P9KJX2_FUSSL</name>
<evidence type="ECO:0000256" key="2">
    <source>
        <dbReference type="ARBA" id="ARBA00022723"/>
    </source>
</evidence>
<dbReference type="Proteomes" id="UP000736672">
    <property type="component" value="Unassembled WGS sequence"/>
</dbReference>
<dbReference type="GO" id="GO:0006351">
    <property type="term" value="P:DNA-templated transcription"/>
    <property type="evidence" value="ECO:0007669"/>
    <property type="project" value="InterPro"/>
</dbReference>
<feature type="region of interest" description="Disordered" evidence="6">
    <location>
        <begin position="52"/>
        <end position="120"/>
    </location>
</feature>
<dbReference type="SUPFAM" id="SSF57701">
    <property type="entry name" value="Zn2/Cys6 DNA-binding domain"/>
    <property type="match status" value="1"/>
</dbReference>
<keyword evidence="9" id="KW-1185">Reference proteome</keyword>
<comment type="caution">
    <text evidence="8">The sequence shown here is derived from an EMBL/GenBank/DDBJ whole genome shotgun (WGS) entry which is preliminary data.</text>
</comment>
<dbReference type="CDD" id="cd12148">
    <property type="entry name" value="fungal_TF_MHR"/>
    <property type="match status" value="1"/>
</dbReference>
<dbReference type="InterPro" id="IPR007219">
    <property type="entry name" value="XnlR_reg_dom"/>
</dbReference>
<dbReference type="PROSITE" id="PS00463">
    <property type="entry name" value="ZN2_CY6_FUNGAL_1"/>
    <property type="match status" value="1"/>
</dbReference>
<dbReference type="CDD" id="cd00067">
    <property type="entry name" value="GAL4"/>
    <property type="match status" value="1"/>
</dbReference>
<evidence type="ECO:0000313" key="8">
    <source>
        <dbReference type="EMBL" id="KAH7259811.1"/>
    </source>
</evidence>
<dbReference type="InterPro" id="IPR050815">
    <property type="entry name" value="TF_fung"/>
</dbReference>
<dbReference type="AlphaFoldDB" id="A0A9P9KJX2"/>
<sequence>MSYSMEENNRSVTACQRCRDQKLKCSRQRPICVRCRRLGACCIYPALADRRRTNPARRSSRPRTSLHSTTRRALHGNSPGSLDRDAEANRSLVEELQRSKVTTELPRQPQDATGDQGHLFSATNSQDEVPYLDKLPNSFNFESYSTHLRNTGPSISSASPDRGSVPNACSPLPSRAVGLSLLEIYFARIYNASLLFCKPMLFQEYIEGKLPDYLLKGIFALASLFLAPQNAGDARGDMSEFSELRALSVFHVCSVPWAEDSMRDVMGLIMHEPTLHMVQALECLTLYWFGRGDAWKGDMCHALAYRSCRALAYGQRNKGRSANSPPPLHAELERRCFWSCWASMCIIAQPEPYLRSAWLETEGIPLPGRIDNTSVGWRVVLGVTMTTEWRPSVSGQSQDATRCLPFSASLVKVVGVWAKIQQFVVESKRLTVATKFGRLSDLSSLASAIYQELPRQDHPTSANTTFTDTHLFHMLDALCYMCQMALHSTVVPLFSGSSLDPGARPEEVRNSARKVLTYAQRFATLLDSYLRAPLDVSYISPLVGYGAFITGGVIIAHEMAIRNSCSSGDSFRCSATSGGAGLSTVRAILDLLGALSVYWRVLQTPRERLRAALAQIPTEAACQSAPMAGATNMPENVVTDHVRNQALVGSDLSVLHQGGMPLQPLATIDSAGVGAQEGLAGFTPISTDLRGQDIDQPKDSMEDLNLDQQGLEWWNLTFAEAGFAHFEGLEPLSGFLGG</sequence>
<keyword evidence="4" id="KW-0804">Transcription</keyword>
<dbReference type="PANTHER" id="PTHR47338:SF5">
    <property type="entry name" value="ZN(II)2CYS6 TRANSCRIPTION FACTOR (EUROFUNG)"/>
    <property type="match status" value="1"/>
</dbReference>
<protein>
    <recommendedName>
        <fullName evidence="7">Zn(2)-C6 fungal-type domain-containing protein</fullName>
    </recommendedName>
</protein>
<dbReference type="PANTHER" id="PTHR47338">
    <property type="entry name" value="ZN(II)2CYS6 TRANSCRIPTION FACTOR (EUROFUNG)-RELATED"/>
    <property type="match status" value="1"/>
</dbReference>
<evidence type="ECO:0000256" key="5">
    <source>
        <dbReference type="ARBA" id="ARBA00023242"/>
    </source>
</evidence>
<gene>
    <name evidence="8" type="ORF">B0J15DRAFT_491240</name>
</gene>
<proteinExistence type="predicted"/>
<dbReference type="OrthoDB" id="309640at2759"/>
<dbReference type="InterPro" id="IPR001138">
    <property type="entry name" value="Zn2Cys6_DnaBD"/>
</dbReference>
<dbReference type="Pfam" id="PF00172">
    <property type="entry name" value="Zn_clus"/>
    <property type="match status" value="1"/>
</dbReference>
<feature type="domain" description="Zn(2)-C6 fungal-type" evidence="7">
    <location>
        <begin position="14"/>
        <end position="44"/>
    </location>
</feature>
<accession>A0A9P9KJX2</accession>
<dbReference type="Gene3D" id="4.10.240.10">
    <property type="entry name" value="Zn(2)-C6 fungal-type DNA-binding domain"/>
    <property type="match status" value="1"/>
</dbReference>
<keyword evidence="2" id="KW-0479">Metal-binding</keyword>
<dbReference type="SMART" id="SM00066">
    <property type="entry name" value="GAL4"/>
    <property type="match status" value="1"/>
</dbReference>
<dbReference type="EMBL" id="JAGTJS010000008">
    <property type="protein sequence ID" value="KAH7259811.1"/>
    <property type="molecule type" value="Genomic_DNA"/>
</dbReference>
<dbReference type="Pfam" id="PF04082">
    <property type="entry name" value="Fungal_trans"/>
    <property type="match status" value="1"/>
</dbReference>
<comment type="subcellular location">
    <subcellularLocation>
        <location evidence="1">Nucleus</location>
    </subcellularLocation>
</comment>
<evidence type="ECO:0000256" key="6">
    <source>
        <dbReference type="SAM" id="MobiDB-lite"/>
    </source>
</evidence>
<evidence type="ECO:0000259" key="7">
    <source>
        <dbReference type="PROSITE" id="PS50048"/>
    </source>
</evidence>
<evidence type="ECO:0000256" key="1">
    <source>
        <dbReference type="ARBA" id="ARBA00004123"/>
    </source>
</evidence>
<reference evidence="8" key="1">
    <citation type="journal article" date="2021" name="Nat. Commun.">
        <title>Genetic determinants of endophytism in the Arabidopsis root mycobiome.</title>
        <authorList>
            <person name="Mesny F."/>
            <person name="Miyauchi S."/>
            <person name="Thiergart T."/>
            <person name="Pickel B."/>
            <person name="Atanasova L."/>
            <person name="Karlsson M."/>
            <person name="Huettel B."/>
            <person name="Barry K.W."/>
            <person name="Haridas S."/>
            <person name="Chen C."/>
            <person name="Bauer D."/>
            <person name="Andreopoulos W."/>
            <person name="Pangilinan J."/>
            <person name="LaButti K."/>
            <person name="Riley R."/>
            <person name="Lipzen A."/>
            <person name="Clum A."/>
            <person name="Drula E."/>
            <person name="Henrissat B."/>
            <person name="Kohler A."/>
            <person name="Grigoriev I.V."/>
            <person name="Martin F.M."/>
            <person name="Hacquard S."/>
        </authorList>
    </citation>
    <scope>NUCLEOTIDE SEQUENCE</scope>
    <source>
        <strain evidence="8">FSSC 5 MPI-SDFR-AT-0091</strain>
    </source>
</reference>
<dbReference type="GO" id="GO:0003677">
    <property type="term" value="F:DNA binding"/>
    <property type="evidence" value="ECO:0007669"/>
    <property type="project" value="InterPro"/>
</dbReference>
<dbReference type="PROSITE" id="PS50048">
    <property type="entry name" value="ZN2_CY6_FUNGAL_2"/>
    <property type="match status" value="1"/>
</dbReference>
<feature type="compositionally biased region" description="Basic and acidic residues" evidence="6">
    <location>
        <begin position="82"/>
        <end position="98"/>
    </location>
</feature>
<dbReference type="InterPro" id="IPR036864">
    <property type="entry name" value="Zn2-C6_fun-type_DNA-bd_sf"/>
</dbReference>
<dbReference type="GO" id="GO:0005634">
    <property type="term" value="C:nucleus"/>
    <property type="evidence" value="ECO:0007669"/>
    <property type="project" value="UniProtKB-SubCell"/>
</dbReference>
<evidence type="ECO:0000313" key="9">
    <source>
        <dbReference type="Proteomes" id="UP000736672"/>
    </source>
</evidence>
<organism evidence="8 9">
    <name type="scientific">Fusarium solani</name>
    <name type="common">Filamentous fungus</name>
    <dbReference type="NCBI Taxonomy" id="169388"/>
    <lineage>
        <taxon>Eukaryota</taxon>
        <taxon>Fungi</taxon>
        <taxon>Dikarya</taxon>
        <taxon>Ascomycota</taxon>
        <taxon>Pezizomycotina</taxon>
        <taxon>Sordariomycetes</taxon>
        <taxon>Hypocreomycetidae</taxon>
        <taxon>Hypocreales</taxon>
        <taxon>Nectriaceae</taxon>
        <taxon>Fusarium</taxon>
        <taxon>Fusarium solani species complex</taxon>
    </lineage>
</organism>
<evidence type="ECO:0000256" key="3">
    <source>
        <dbReference type="ARBA" id="ARBA00023015"/>
    </source>
</evidence>
<evidence type="ECO:0000256" key="4">
    <source>
        <dbReference type="ARBA" id="ARBA00023163"/>
    </source>
</evidence>
<dbReference type="GO" id="GO:0008270">
    <property type="term" value="F:zinc ion binding"/>
    <property type="evidence" value="ECO:0007669"/>
    <property type="project" value="InterPro"/>
</dbReference>
<keyword evidence="3" id="KW-0805">Transcription regulation</keyword>
<keyword evidence="5" id="KW-0539">Nucleus</keyword>
<dbReference type="GO" id="GO:0000981">
    <property type="term" value="F:DNA-binding transcription factor activity, RNA polymerase II-specific"/>
    <property type="evidence" value="ECO:0007669"/>
    <property type="project" value="InterPro"/>
</dbReference>